<comment type="subcellular location">
    <subcellularLocation>
        <location evidence="2">Cell inner membrane</location>
    </subcellularLocation>
    <subcellularLocation>
        <location evidence="1">Cell membrane</location>
        <topology evidence="1">Peripheral membrane protein</topology>
    </subcellularLocation>
</comment>
<dbReference type="Pfam" id="PF00005">
    <property type="entry name" value="ABC_tran"/>
    <property type="match status" value="2"/>
</dbReference>
<keyword evidence="13" id="KW-1185">Reference proteome</keyword>
<dbReference type="KEGG" id="asim:FE240_08710"/>
<keyword evidence="6" id="KW-0677">Repeat</keyword>
<dbReference type="GO" id="GO:0005886">
    <property type="term" value="C:plasma membrane"/>
    <property type="evidence" value="ECO:0007669"/>
    <property type="project" value="UniProtKB-SubCell"/>
</dbReference>
<keyword evidence="8 12" id="KW-0067">ATP-binding</keyword>
<dbReference type="AlphaFoldDB" id="A0A5J6WZK6"/>
<evidence type="ECO:0000313" key="13">
    <source>
        <dbReference type="Proteomes" id="UP000594034"/>
    </source>
</evidence>
<evidence type="ECO:0000256" key="7">
    <source>
        <dbReference type="ARBA" id="ARBA00022741"/>
    </source>
</evidence>
<dbReference type="FunFam" id="3.40.50.300:FF:000127">
    <property type="entry name" value="Ribose import ATP-binding protein RbsA"/>
    <property type="match status" value="1"/>
</dbReference>
<keyword evidence="3" id="KW-0813">Transport</keyword>
<keyword evidence="10" id="KW-0472">Membrane</keyword>
<reference evidence="12 13" key="1">
    <citation type="submission" date="2019-05" db="EMBL/GenBank/DDBJ databases">
        <title>OXA-830, a novel chromosomally encoded expanded-spectrum class D beta-lactamase in Aeromonas simiae.</title>
        <authorList>
            <person name="Zhou W."/>
            <person name="Chen Q."/>
        </authorList>
    </citation>
    <scope>NUCLEOTIDE SEQUENCE [LARGE SCALE GENOMIC DNA]</scope>
    <source>
        <strain evidence="12 13">A6</strain>
    </source>
</reference>
<dbReference type="InterPro" id="IPR003593">
    <property type="entry name" value="AAA+_ATPase"/>
</dbReference>
<dbReference type="GO" id="GO:0015749">
    <property type="term" value="P:monosaccharide transmembrane transport"/>
    <property type="evidence" value="ECO:0007669"/>
    <property type="project" value="UniProtKB-ARBA"/>
</dbReference>
<dbReference type="CDD" id="cd03215">
    <property type="entry name" value="ABC_Carb_Monos_II"/>
    <property type="match status" value="1"/>
</dbReference>
<dbReference type="InterPro" id="IPR050107">
    <property type="entry name" value="ABC_carbohydrate_import_ATPase"/>
</dbReference>
<dbReference type="PROSITE" id="PS50893">
    <property type="entry name" value="ABC_TRANSPORTER_2"/>
    <property type="match status" value="2"/>
</dbReference>
<dbReference type="InterPro" id="IPR027417">
    <property type="entry name" value="P-loop_NTPase"/>
</dbReference>
<keyword evidence="7" id="KW-0547">Nucleotide-binding</keyword>
<evidence type="ECO:0000256" key="6">
    <source>
        <dbReference type="ARBA" id="ARBA00022737"/>
    </source>
</evidence>
<feature type="domain" description="ABC transporter" evidence="11">
    <location>
        <begin position="9"/>
        <end position="245"/>
    </location>
</feature>
<dbReference type="SMART" id="SM00382">
    <property type="entry name" value="AAA"/>
    <property type="match status" value="2"/>
</dbReference>
<dbReference type="EMBL" id="CP040449">
    <property type="protein sequence ID" value="QFI54765.1"/>
    <property type="molecule type" value="Genomic_DNA"/>
</dbReference>
<dbReference type="PANTHER" id="PTHR43790">
    <property type="entry name" value="CARBOHYDRATE TRANSPORT ATP-BINDING PROTEIN MG119-RELATED"/>
    <property type="match status" value="1"/>
</dbReference>
<organism evidence="12 13">
    <name type="scientific">Aeromonas simiae</name>
    <dbReference type="NCBI Taxonomy" id="218936"/>
    <lineage>
        <taxon>Bacteria</taxon>
        <taxon>Pseudomonadati</taxon>
        <taxon>Pseudomonadota</taxon>
        <taxon>Gammaproteobacteria</taxon>
        <taxon>Aeromonadales</taxon>
        <taxon>Aeromonadaceae</taxon>
        <taxon>Aeromonas</taxon>
    </lineage>
</organism>
<accession>A0A5J6WZK6</accession>
<dbReference type="PANTHER" id="PTHR43790:SF3">
    <property type="entry name" value="D-ALLOSE IMPORT ATP-BINDING PROTEIN ALSA-RELATED"/>
    <property type="match status" value="1"/>
</dbReference>
<evidence type="ECO:0000256" key="3">
    <source>
        <dbReference type="ARBA" id="ARBA00022448"/>
    </source>
</evidence>
<dbReference type="CDD" id="cd03216">
    <property type="entry name" value="ABC_Carb_Monos_I"/>
    <property type="match status" value="1"/>
</dbReference>
<evidence type="ECO:0000313" key="12">
    <source>
        <dbReference type="EMBL" id="QFI54765.1"/>
    </source>
</evidence>
<evidence type="ECO:0000256" key="2">
    <source>
        <dbReference type="ARBA" id="ARBA00004533"/>
    </source>
</evidence>
<evidence type="ECO:0000256" key="8">
    <source>
        <dbReference type="ARBA" id="ARBA00022840"/>
    </source>
</evidence>
<dbReference type="InterPro" id="IPR017871">
    <property type="entry name" value="ABC_transporter-like_CS"/>
</dbReference>
<evidence type="ECO:0000256" key="5">
    <source>
        <dbReference type="ARBA" id="ARBA00022597"/>
    </source>
</evidence>
<dbReference type="SUPFAM" id="SSF52540">
    <property type="entry name" value="P-loop containing nucleoside triphosphate hydrolases"/>
    <property type="match status" value="2"/>
</dbReference>
<gene>
    <name evidence="12" type="primary">rbsA</name>
    <name evidence="12" type="ORF">FE240_08710</name>
</gene>
<keyword evidence="4" id="KW-1003">Cell membrane</keyword>
<dbReference type="Proteomes" id="UP000594034">
    <property type="component" value="Chromosome"/>
</dbReference>
<name>A0A5J6WZK6_9GAMM</name>
<proteinExistence type="predicted"/>
<dbReference type="FunFam" id="3.40.50.300:FF:000126">
    <property type="entry name" value="Galactose/methyl galactoside import ATP-binding protein MglA"/>
    <property type="match status" value="1"/>
</dbReference>
<dbReference type="GO" id="GO:0005524">
    <property type="term" value="F:ATP binding"/>
    <property type="evidence" value="ECO:0007669"/>
    <property type="project" value="UniProtKB-KW"/>
</dbReference>
<keyword evidence="9" id="KW-1278">Translocase</keyword>
<dbReference type="RefSeq" id="WP_193004188.1">
    <property type="nucleotide sequence ID" value="NZ_CP040449.1"/>
</dbReference>
<evidence type="ECO:0000259" key="11">
    <source>
        <dbReference type="PROSITE" id="PS50893"/>
    </source>
</evidence>
<keyword evidence="5" id="KW-0762">Sugar transport</keyword>
<evidence type="ECO:0000256" key="10">
    <source>
        <dbReference type="ARBA" id="ARBA00023136"/>
    </source>
</evidence>
<evidence type="ECO:0000256" key="9">
    <source>
        <dbReference type="ARBA" id="ARBA00022967"/>
    </source>
</evidence>
<evidence type="ECO:0000256" key="1">
    <source>
        <dbReference type="ARBA" id="ARBA00004202"/>
    </source>
</evidence>
<dbReference type="PROSITE" id="PS00211">
    <property type="entry name" value="ABC_TRANSPORTER_1"/>
    <property type="match status" value="1"/>
</dbReference>
<sequence>MNPMTTPLLELTGIVKTFPGVRALDEAGLRVYPGRVMALLGENGAGKSTLMKVLTGIYQADSGTLTYRGQPIAFRGPRESQDQGISIIHQELNLLPELSIAANIFLGREPRTRFGNIDHRALRERAASLLSRLGVRHGPDTRLGDLSIGEQQMVEIAKALSFDASVIIMDEPTDALTDTETEQLFKVIRELRAQGCGIVYISHRLKEIFQICGDVTVLRDGKWIGECPVSDLDEDRLIEMMVGRRLDEQYPRLARAPGAVSLQVEQLCGPGVHGVSFTLHEGEILGFSGLMGSGRTELMKLIYGAARPSAGSMTLGGQPLVTRSPADGLAAGIAYISEDRKGDGLVLPMSVRENMTLCALGEFVRGLHIDGNAERQAVNDYIRLFNIKTPGAEQPIRLLSGGNQQKVAIAKGLLTRPRVLILDEPTRGVDVGAKKEIYQLINEFKKEGMSVIIVSSEMPEVLGMSDRILVMHEGRVSAEMNRQEANQERLMAAAVGKQWQEVPA</sequence>
<feature type="domain" description="ABC transporter" evidence="11">
    <location>
        <begin position="254"/>
        <end position="498"/>
    </location>
</feature>
<evidence type="ECO:0000256" key="4">
    <source>
        <dbReference type="ARBA" id="ARBA00022475"/>
    </source>
</evidence>
<dbReference type="GO" id="GO:0016887">
    <property type="term" value="F:ATP hydrolysis activity"/>
    <property type="evidence" value="ECO:0007669"/>
    <property type="project" value="InterPro"/>
</dbReference>
<dbReference type="NCBIfam" id="NF008030">
    <property type="entry name" value="PRK10762.1"/>
    <property type="match status" value="1"/>
</dbReference>
<protein>
    <submittedName>
        <fullName evidence="12">Ribose ABC transporter ATP-binding protein RbsA</fullName>
    </submittedName>
</protein>
<dbReference type="Gene3D" id="3.40.50.300">
    <property type="entry name" value="P-loop containing nucleotide triphosphate hydrolases"/>
    <property type="match status" value="2"/>
</dbReference>
<dbReference type="InterPro" id="IPR003439">
    <property type="entry name" value="ABC_transporter-like_ATP-bd"/>
</dbReference>